<dbReference type="Proteomes" id="UP000825935">
    <property type="component" value="Chromosome 35"/>
</dbReference>
<keyword evidence="9" id="KW-0233">DNA recombination</keyword>
<evidence type="ECO:0000256" key="3">
    <source>
        <dbReference type="ARBA" id="ARBA00022722"/>
    </source>
</evidence>
<evidence type="ECO:0000256" key="2">
    <source>
        <dbReference type="ARBA" id="ARBA00004123"/>
    </source>
</evidence>
<evidence type="ECO:0000256" key="5">
    <source>
        <dbReference type="ARBA" id="ARBA00022759"/>
    </source>
</evidence>
<comment type="caution">
    <text evidence="14">The sequence shown here is derived from an EMBL/GenBank/DDBJ whole genome shotgun (WGS) entry which is preliminary data.</text>
</comment>
<dbReference type="CDD" id="cd20083">
    <property type="entry name" value="XPF_nuclease_EME"/>
    <property type="match status" value="1"/>
</dbReference>
<organism evidence="14 15">
    <name type="scientific">Ceratopteris richardii</name>
    <name type="common">Triangle waterfern</name>
    <dbReference type="NCBI Taxonomy" id="49495"/>
    <lineage>
        <taxon>Eukaryota</taxon>
        <taxon>Viridiplantae</taxon>
        <taxon>Streptophyta</taxon>
        <taxon>Embryophyta</taxon>
        <taxon>Tracheophyta</taxon>
        <taxon>Polypodiopsida</taxon>
        <taxon>Polypodiidae</taxon>
        <taxon>Polypodiales</taxon>
        <taxon>Pteridineae</taxon>
        <taxon>Pteridaceae</taxon>
        <taxon>Parkerioideae</taxon>
        <taxon>Ceratopteris</taxon>
    </lineage>
</organism>
<dbReference type="InterPro" id="IPR042530">
    <property type="entry name" value="EME1/EME2_C"/>
</dbReference>
<dbReference type="GO" id="GO:0048476">
    <property type="term" value="C:Holliday junction resolvase complex"/>
    <property type="evidence" value="ECO:0007669"/>
    <property type="project" value="InterPro"/>
</dbReference>
<keyword evidence="11" id="KW-0539">Nucleus</keyword>
<dbReference type="GO" id="GO:0051321">
    <property type="term" value="P:meiotic cell cycle"/>
    <property type="evidence" value="ECO:0007669"/>
    <property type="project" value="UniProtKB-KW"/>
</dbReference>
<keyword evidence="15" id="KW-1185">Reference proteome</keyword>
<dbReference type="Gene3D" id="1.10.150.670">
    <property type="entry name" value="Crossover junction endonuclease EME1, DNA-binding domain"/>
    <property type="match status" value="1"/>
</dbReference>
<keyword evidence="7" id="KW-0378">Hydrolase</keyword>
<dbReference type="GO" id="GO:0046872">
    <property type="term" value="F:metal ion binding"/>
    <property type="evidence" value="ECO:0007669"/>
    <property type="project" value="UniProtKB-KW"/>
</dbReference>
<evidence type="ECO:0000256" key="6">
    <source>
        <dbReference type="ARBA" id="ARBA00022763"/>
    </source>
</evidence>
<evidence type="ECO:0000256" key="7">
    <source>
        <dbReference type="ARBA" id="ARBA00022801"/>
    </source>
</evidence>
<keyword evidence="5" id="KW-0255">Endonuclease</keyword>
<evidence type="ECO:0000313" key="14">
    <source>
        <dbReference type="EMBL" id="KAH7282403.1"/>
    </source>
</evidence>
<comment type="cofactor">
    <cofactor evidence="1">
        <name>Mg(2+)</name>
        <dbReference type="ChEBI" id="CHEBI:18420"/>
    </cofactor>
</comment>
<dbReference type="GO" id="GO:0005634">
    <property type="term" value="C:nucleus"/>
    <property type="evidence" value="ECO:0007669"/>
    <property type="project" value="UniProtKB-SubCell"/>
</dbReference>
<dbReference type="PANTHER" id="PTHR21077">
    <property type="entry name" value="EME1 PROTEIN"/>
    <property type="match status" value="1"/>
</dbReference>
<keyword evidence="4" id="KW-0479">Metal-binding</keyword>
<proteinExistence type="predicted"/>
<dbReference type="OrthoDB" id="343092at2759"/>
<evidence type="ECO:0000256" key="12">
    <source>
        <dbReference type="ARBA" id="ARBA00023254"/>
    </source>
</evidence>
<accession>A0A8T2QG46</accession>
<keyword evidence="12" id="KW-0469">Meiosis</keyword>
<dbReference type="GO" id="GO:0006281">
    <property type="term" value="P:DNA repair"/>
    <property type="evidence" value="ECO:0007669"/>
    <property type="project" value="UniProtKB-KW"/>
</dbReference>
<evidence type="ECO:0000313" key="15">
    <source>
        <dbReference type="Proteomes" id="UP000825935"/>
    </source>
</evidence>
<dbReference type="AlphaFoldDB" id="A0A8T2QG46"/>
<dbReference type="GO" id="GO:0006310">
    <property type="term" value="P:DNA recombination"/>
    <property type="evidence" value="ECO:0007669"/>
    <property type="project" value="UniProtKB-KW"/>
</dbReference>
<dbReference type="Gene3D" id="3.40.50.10130">
    <property type="match status" value="1"/>
</dbReference>
<feature type="compositionally biased region" description="Basic and acidic residues" evidence="13">
    <location>
        <begin position="270"/>
        <end position="279"/>
    </location>
</feature>
<dbReference type="GO" id="GO:0004519">
    <property type="term" value="F:endonuclease activity"/>
    <property type="evidence" value="ECO:0007669"/>
    <property type="project" value="UniProtKB-KW"/>
</dbReference>
<keyword evidence="10" id="KW-0234">DNA repair</keyword>
<comment type="subcellular location">
    <subcellularLocation>
        <location evidence="2">Nucleus</location>
    </subcellularLocation>
</comment>
<evidence type="ECO:0000256" key="13">
    <source>
        <dbReference type="SAM" id="MobiDB-lite"/>
    </source>
</evidence>
<reference evidence="14" key="1">
    <citation type="submission" date="2021-08" db="EMBL/GenBank/DDBJ databases">
        <title>WGS assembly of Ceratopteris richardii.</title>
        <authorList>
            <person name="Marchant D.B."/>
            <person name="Chen G."/>
            <person name="Jenkins J."/>
            <person name="Shu S."/>
            <person name="Leebens-Mack J."/>
            <person name="Grimwood J."/>
            <person name="Schmutz J."/>
            <person name="Soltis P."/>
            <person name="Soltis D."/>
            <person name="Chen Z.-H."/>
        </authorList>
    </citation>
    <scope>NUCLEOTIDE SEQUENCE</scope>
    <source>
        <strain evidence="14">Whitten #5841</strain>
        <tissue evidence="14">Leaf</tissue>
    </source>
</reference>
<keyword evidence="6" id="KW-0227">DNA damage</keyword>
<keyword evidence="3" id="KW-0540">Nuclease</keyword>
<name>A0A8T2QG46_CERRI</name>
<evidence type="ECO:0000256" key="4">
    <source>
        <dbReference type="ARBA" id="ARBA00022723"/>
    </source>
</evidence>
<evidence type="ECO:0000256" key="11">
    <source>
        <dbReference type="ARBA" id="ARBA00023242"/>
    </source>
</evidence>
<dbReference type="InterPro" id="IPR033310">
    <property type="entry name" value="Mms4/EME1/EME2"/>
</dbReference>
<evidence type="ECO:0000256" key="8">
    <source>
        <dbReference type="ARBA" id="ARBA00022842"/>
    </source>
</evidence>
<sequence length="755" mass="85620">MKDNVPPVELVMLSDSLTSPMPKPKTKSRILDQGAAKVVCLDSDTESDGSFMNGSAHNLNIEATHNGTMIGPSDEYKRRNERWCGLHSCSNYGDGSFSSHQKNLKLDIHETSTAVKQDCQRFDDTTVTVKMTSMQAVEYMNDLSSLSNLDDKDNCDHMNLQPQDEYADVFLYNSHSSPSSNDKGCRVVNFQTHKTTSVSTSPCSELRSTTKPCKRDGVEHCGNYTINECSPSNNISDGCESSWDNQLKGFVSILATSNADVQVDVGSKPSLDESKRDNISDASDEEDYEDYSFLKKRPKMCSSGANNVNMQGTSHERQENDIRVDSGRASDEELTTYGKNIECSRIRSTKTVDKEILNLKKREKQIKDRAENNAKKQQLKMEKEILRQQKLEERKRQQELKKQRNEEERRRKEELKAKAVERRKIEKEREKWVKGKFALQNITALIDTEILEGGLIGGHLLTRFAEKGFKYRLVRNPVKKTVIWQMKLPSKDSPLDAQEDCLLQEYQEPKTLPLETRDVSYVLIVLEANEFLEMITEGTLEKHIMSLQKIYPGFILCYLINKLMWFLNKREQKQYKTPGDTWIRPPVEQILAKLVTSYDGVHSRLCVDEAEVSEHIVGLTRSLAECPFKLKLTPLSLSANGDHVVKNDPNNDIIRKDVWLKALVALPKVSGSCAIAIAKKYPSMSALFDAYLDPHKTAHEKELLLQDLVKEGLLGAEHNRRIGPACSKHVYRILMAEQGNLHTDDVEDGADAFRD</sequence>
<evidence type="ECO:0008006" key="16">
    <source>
        <dbReference type="Google" id="ProtNLM"/>
    </source>
</evidence>
<protein>
    <recommendedName>
        <fullName evidence="16">ERCC4 domain-containing protein</fullName>
    </recommendedName>
</protein>
<dbReference type="GO" id="GO:0016787">
    <property type="term" value="F:hydrolase activity"/>
    <property type="evidence" value="ECO:0007669"/>
    <property type="project" value="UniProtKB-KW"/>
</dbReference>
<dbReference type="EMBL" id="CM035440">
    <property type="protein sequence ID" value="KAH7282403.1"/>
    <property type="molecule type" value="Genomic_DNA"/>
</dbReference>
<gene>
    <name evidence="14" type="ORF">KP509_35G029300</name>
</gene>
<dbReference type="Pfam" id="PF21292">
    <property type="entry name" value="EME1-MUS81_C"/>
    <property type="match status" value="1"/>
</dbReference>
<dbReference type="PANTHER" id="PTHR21077:SF5">
    <property type="entry name" value="CROSSOVER JUNCTION ENDONUCLEASE MMS4"/>
    <property type="match status" value="1"/>
</dbReference>
<evidence type="ECO:0000256" key="9">
    <source>
        <dbReference type="ARBA" id="ARBA00023172"/>
    </source>
</evidence>
<feature type="region of interest" description="Disordered" evidence="13">
    <location>
        <begin position="265"/>
        <end position="289"/>
    </location>
</feature>
<keyword evidence="8" id="KW-0460">Magnesium</keyword>
<feature type="region of interest" description="Disordered" evidence="13">
    <location>
        <begin position="393"/>
        <end position="413"/>
    </location>
</feature>
<evidence type="ECO:0000256" key="1">
    <source>
        <dbReference type="ARBA" id="ARBA00001946"/>
    </source>
</evidence>
<evidence type="ECO:0000256" key="10">
    <source>
        <dbReference type="ARBA" id="ARBA00023204"/>
    </source>
</evidence>
<dbReference type="InterPro" id="IPR047524">
    <property type="entry name" value="XPF_nuclease_EME1_plant/arthr"/>
</dbReference>